<keyword evidence="7" id="KW-1185">Reference proteome</keyword>
<evidence type="ECO:0000256" key="1">
    <source>
        <dbReference type="ARBA" id="ARBA00023015"/>
    </source>
</evidence>
<accession>A0ABM9P9J8</accession>
<dbReference type="Pfam" id="PF00440">
    <property type="entry name" value="TetR_N"/>
    <property type="match status" value="1"/>
</dbReference>
<keyword evidence="2 4" id="KW-0238">DNA-binding</keyword>
<feature type="DNA-binding region" description="H-T-H motif" evidence="4">
    <location>
        <begin position="26"/>
        <end position="45"/>
    </location>
</feature>
<evidence type="ECO:0000313" key="6">
    <source>
        <dbReference type="EMBL" id="CAL2102267.1"/>
    </source>
</evidence>
<evidence type="ECO:0000259" key="5">
    <source>
        <dbReference type="PROSITE" id="PS50977"/>
    </source>
</evidence>
<dbReference type="PROSITE" id="PS50977">
    <property type="entry name" value="HTH_TETR_2"/>
    <property type="match status" value="1"/>
</dbReference>
<dbReference type="InterPro" id="IPR036271">
    <property type="entry name" value="Tet_transcr_reg_TetR-rel_C_sf"/>
</dbReference>
<dbReference type="RefSeq" id="WP_348715411.1">
    <property type="nucleotide sequence ID" value="NZ_CAXJIO010000011.1"/>
</dbReference>
<dbReference type="PRINTS" id="PR00455">
    <property type="entry name" value="HTHTETR"/>
</dbReference>
<evidence type="ECO:0000256" key="4">
    <source>
        <dbReference type="PROSITE-ProRule" id="PRU00335"/>
    </source>
</evidence>
<dbReference type="InterPro" id="IPR009057">
    <property type="entry name" value="Homeodomain-like_sf"/>
</dbReference>
<organism evidence="6 7">
    <name type="scientific">Tenacibaculum polynesiense</name>
    <dbReference type="NCBI Taxonomy" id="3137857"/>
    <lineage>
        <taxon>Bacteria</taxon>
        <taxon>Pseudomonadati</taxon>
        <taxon>Bacteroidota</taxon>
        <taxon>Flavobacteriia</taxon>
        <taxon>Flavobacteriales</taxon>
        <taxon>Flavobacteriaceae</taxon>
        <taxon>Tenacibaculum</taxon>
    </lineage>
</organism>
<gene>
    <name evidence="6" type="ORF">T190423A01A_20018</name>
</gene>
<dbReference type="PROSITE" id="PS01081">
    <property type="entry name" value="HTH_TETR_1"/>
    <property type="match status" value="1"/>
</dbReference>
<keyword evidence="3" id="KW-0804">Transcription</keyword>
<dbReference type="InterPro" id="IPR001647">
    <property type="entry name" value="HTH_TetR"/>
</dbReference>
<evidence type="ECO:0000256" key="2">
    <source>
        <dbReference type="ARBA" id="ARBA00023125"/>
    </source>
</evidence>
<feature type="domain" description="HTH tetR-type" evidence="5">
    <location>
        <begin position="3"/>
        <end position="63"/>
    </location>
</feature>
<evidence type="ECO:0000256" key="3">
    <source>
        <dbReference type="ARBA" id="ARBA00023163"/>
    </source>
</evidence>
<dbReference type="Proteomes" id="UP001497527">
    <property type="component" value="Unassembled WGS sequence"/>
</dbReference>
<name>A0ABM9P9J8_9FLAO</name>
<dbReference type="Gene3D" id="1.10.357.10">
    <property type="entry name" value="Tetracycline Repressor, domain 2"/>
    <property type="match status" value="1"/>
</dbReference>
<keyword evidence="1" id="KW-0805">Transcription regulation</keyword>
<sequence length="203" mass="24003">MAKNGREKIVYAAFKLFLHKGYKKTSLADIINASTLSKGAIYHHFKSKYEIYLATLDEFFFKLYDNFIVEDKHLNLFDRVKNRFLFFVDLIDFIESSDEQNTFPIRRYFQFQLESEEDPKIREHVSHTLLKLNQEIYDIIEKAIEQNEITNHLSISVISQQLLAIIEGIAIHHSTLENNGKQFLLQKYDEVVLPYLHLLTKQN</sequence>
<dbReference type="PANTHER" id="PTHR47506">
    <property type="entry name" value="TRANSCRIPTIONAL REGULATORY PROTEIN"/>
    <property type="match status" value="1"/>
</dbReference>
<protein>
    <submittedName>
        <fullName evidence="6">TetR/AcrR family transcriptional regulator</fullName>
    </submittedName>
</protein>
<dbReference type="PANTHER" id="PTHR47506:SF6">
    <property type="entry name" value="HTH-TYPE TRANSCRIPTIONAL REPRESSOR NEMR"/>
    <property type="match status" value="1"/>
</dbReference>
<proteinExistence type="predicted"/>
<evidence type="ECO:0000313" key="7">
    <source>
        <dbReference type="Proteomes" id="UP001497527"/>
    </source>
</evidence>
<dbReference type="EMBL" id="CAXJIO010000011">
    <property type="protein sequence ID" value="CAL2102267.1"/>
    <property type="molecule type" value="Genomic_DNA"/>
</dbReference>
<reference evidence="6 7" key="1">
    <citation type="submission" date="2024-05" db="EMBL/GenBank/DDBJ databases">
        <authorList>
            <person name="Duchaud E."/>
        </authorList>
    </citation>
    <scope>NUCLEOTIDE SEQUENCE [LARGE SCALE GENOMIC DNA]</scope>
    <source>
        <strain evidence="6">Ena-SAMPLE-TAB-13-05-2024-13:56:06:370-140308</strain>
    </source>
</reference>
<dbReference type="InterPro" id="IPR023772">
    <property type="entry name" value="DNA-bd_HTH_TetR-type_CS"/>
</dbReference>
<dbReference type="SUPFAM" id="SSF46689">
    <property type="entry name" value="Homeodomain-like"/>
    <property type="match status" value="1"/>
</dbReference>
<dbReference type="SUPFAM" id="SSF48498">
    <property type="entry name" value="Tetracyclin repressor-like, C-terminal domain"/>
    <property type="match status" value="1"/>
</dbReference>
<comment type="caution">
    <text evidence="6">The sequence shown here is derived from an EMBL/GenBank/DDBJ whole genome shotgun (WGS) entry which is preliminary data.</text>
</comment>